<evidence type="ECO:0000313" key="4">
    <source>
        <dbReference type="Proteomes" id="UP001165366"/>
    </source>
</evidence>
<dbReference type="GO" id="GO:0016787">
    <property type="term" value="F:hydrolase activity"/>
    <property type="evidence" value="ECO:0007669"/>
    <property type="project" value="UniProtKB-KW"/>
</dbReference>
<dbReference type="Pfam" id="PF20736">
    <property type="entry name" value="Glyco_hydro127M"/>
    <property type="match status" value="1"/>
</dbReference>
<dbReference type="PANTHER" id="PTHR31151">
    <property type="entry name" value="PROLINE-TRNA LIGASE (DUF1680)"/>
    <property type="match status" value="1"/>
</dbReference>
<keyword evidence="4" id="KW-1185">Reference proteome</keyword>
<reference evidence="3" key="2">
    <citation type="submission" date="2024-05" db="EMBL/GenBank/DDBJ databases">
        <title>Rhodohalobacter halophilus gen. nov., sp. nov., a moderately halophilic member of the family Balneolaceae.</title>
        <authorList>
            <person name="Xia J."/>
        </authorList>
    </citation>
    <scope>NUCLEOTIDE SEQUENCE</scope>
    <source>
        <strain evidence="3">WB101</strain>
    </source>
</reference>
<dbReference type="PANTHER" id="PTHR31151:SF0">
    <property type="entry name" value="PROLINE-TRNA LIGASE (DUF1680)"/>
    <property type="match status" value="1"/>
</dbReference>
<dbReference type="InterPro" id="IPR049046">
    <property type="entry name" value="Beta-AFase-like_GH127_middle"/>
</dbReference>
<proteinExistence type="predicted"/>
<dbReference type="InterPro" id="IPR008928">
    <property type="entry name" value="6-hairpin_glycosidase_sf"/>
</dbReference>
<keyword evidence="3" id="KW-0378">Hydrolase</keyword>
<dbReference type="EMBL" id="JAKLWS010000013">
    <property type="protein sequence ID" value="MCG2589233.1"/>
    <property type="molecule type" value="Genomic_DNA"/>
</dbReference>
<dbReference type="SUPFAM" id="SSF48208">
    <property type="entry name" value="Six-hairpin glycosidases"/>
    <property type="match status" value="1"/>
</dbReference>
<dbReference type="Proteomes" id="UP001165366">
    <property type="component" value="Unassembled WGS sequence"/>
</dbReference>
<accession>A0ABS9KEE5</accession>
<reference evidence="3" key="1">
    <citation type="submission" date="2022-01" db="EMBL/GenBank/DDBJ databases">
        <authorList>
            <person name="Wang Y."/>
        </authorList>
    </citation>
    <scope>NUCLEOTIDE SEQUENCE</scope>
    <source>
        <strain evidence="3">WB101</strain>
    </source>
</reference>
<evidence type="ECO:0000313" key="3">
    <source>
        <dbReference type="EMBL" id="MCG2589233.1"/>
    </source>
</evidence>
<feature type="domain" description="Non-reducing end beta-L-arabinofuranosidase-like GH127 catalytic" evidence="1">
    <location>
        <begin position="98"/>
        <end position="419"/>
    </location>
</feature>
<organism evidence="3 4">
    <name type="scientific">Rhodohalobacter sulfatireducens</name>
    <dbReference type="NCBI Taxonomy" id="2911366"/>
    <lineage>
        <taxon>Bacteria</taxon>
        <taxon>Pseudomonadati</taxon>
        <taxon>Balneolota</taxon>
        <taxon>Balneolia</taxon>
        <taxon>Balneolales</taxon>
        <taxon>Balneolaceae</taxon>
        <taxon>Rhodohalobacter</taxon>
    </lineage>
</organism>
<gene>
    <name evidence="3" type="ORF">L6773_11700</name>
</gene>
<name>A0ABS9KEE5_9BACT</name>
<evidence type="ECO:0000259" key="1">
    <source>
        <dbReference type="Pfam" id="PF07944"/>
    </source>
</evidence>
<evidence type="ECO:0000259" key="2">
    <source>
        <dbReference type="Pfam" id="PF20736"/>
    </source>
</evidence>
<dbReference type="InterPro" id="IPR012878">
    <property type="entry name" value="Beta-AFase-like_GH127_cat"/>
</dbReference>
<comment type="caution">
    <text evidence="3">The sequence shown here is derived from an EMBL/GenBank/DDBJ whole genome shotgun (WGS) entry which is preliminary data.</text>
</comment>
<feature type="domain" description="Non-reducing end beta-L-arabinofuranosidase-like GH127 middle" evidence="2">
    <location>
        <begin position="432"/>
        <end position="529"/>
    </location>
</feature>
<sequence>MKYLVTLFILLMLIPPKPVENDDESGNDFYISNREPLVKEPYIQLPIGDIKPKGWLLEQLKRQKSGLTGNLDEVYPKVVGESNGWLGGDGDGWERGPYWLDGLVPLAYILDDEELKAKAQRWIEWSLENQREDGYFGPIPFETEPEPTQGVQKTPREDWWPKMVMLKVLKQYYMATEDERVLDLMTNYFRYQLEHLQDQPLNNWSYWGNRRGADNLMVVYWLYNYTGDEFLLELGDLIHSQTYEWKEVFEDGRIANLNPVAHLHTVNLAMGLKAPVIYYQKNQDEQSIRSVKEGLADLKNVHGFVSGLFGADENLHGNNPTQGTEFCTVVEMMYSFEQIARITGDTYFSDYLEKVAFNALPSQHDDHFETRQYFQQANQVKISHEVRNFYNDANAQLCFGVLTGYPCCTTNMHQGWPKLVQNLWYATQDNGLAAMIYSSNQVTAKVGNGTEITIAEQTDYPFKEQVNFTIQTPNDVEFPFELRIPGWADTASIEINGESWKEIKDNSGQMVKIDRTWSDGDEVTLHLPMDVRLSRWAEQSVGVERGPLVYALKIGERWEQKPPEEGNWRIENPYNEVYATTPWNYGLTNEAVNNSDFEIIYTDKKNVYPWNLENAPVEIKTSGKQIKEWTMYQNSAGPLPASGQHLYGHQASTAEVQTEEITLIPYGSTTLRISQFPVVE</sequence>
<dbReference type="Pfam" id="PF07944">
    <property type="entry name" value="Beta-AFase-like_GH127_cat"/>
    <property type="match status" value="1"/>
</dbReference>
<protein>
    <submittedName>
        <fullName evidence="3">Glycoside hydrolase family 127 protein</fullName>
    </submittedName>
</protein>
<dbReference type="RefSeq" id="WP_237854596.1">
    <property type="nucleotide sequence ID" value="NZ_JAKLWS010000013.1"/>
</dbReference>